<evidence type="ECO:0000256" key="1">
    <source>
        <dbReference type="SAM" id="MobiDB-lite"/>
    </source>
</evidence>
<protein>
    <recommendedName>
        <fullName evidence="4">F-box domain-containing protein</fullName>
    </recommendedName>
</protein>
<accession>A0A1E1K858</accession>
<dbReference type="Proteomes" id="UP000178912">
    <property type="component" value="Unassembled WGS sequence"/>
</dbReference>
<keyword evidence="3" id="KW-1185">Reference proteome</keyword>
<reference evidence="3" key="1">
    <citation type="submission" date="2016-03" db="EMBL/GenBank/DDBJ databases">
        <authorList>
            <person name="Guldener U."/>
        </authorList>
    </citation>
    <scope>NUCLEOTIDE SEQUENCE [LARGE SCALE GENOMIC DNA]</scope>
    <source>
        <strain evidence="3">04CH-RAC-A.6.1</strain>
    </source>
</reference>
<feature type="region of interest" description="Disordered" evidence="1">
    <location>
        <begin position="1"/>
        <end position="35"/>
    </location>
</feature>
<name>A0A1E1K858_9HELO</name>
<feature type="compositionally biased region" description="Basic and acidic residues" evidence="1">
    <location>
        <begin position="15"/>
        <end position="30"/>
    </location>
</feature>
<evidence type="ECO:0000313" key="3">
    <source>
        <dbReference type="Proteomes" id="UP000178912"/>
    </source>
</evidence>
<dbReference type="OrthoDB" id="4966at2759"/>
<organism evidence="2 3">
    <name type="scientific">Rhynchosporium agropyri</name>
    <dbReference type="NCBI Taxonomy" id="914238"/>
    <lineage>
        <taxon>Eukaryota</taxon>
        <taxon>Fungi</taxon>
        <taxon>Dikarya</taxon>
        <taxon>Ascomycota</taxon>
        <taxon>Pezizomycotina</taxon>
        <taxon>Leotiomycetes</taxon>
        <taxon>Helotiales</taxon>
        <taxon>Ploettnerulaceae</taxon>
        <taxon>Rhynchosporium</taxon>
    </lineage>
</organism>
<gene>
    <name evidence="2" type="ORF">RAG0_04224</name>
</gene>
<proteinExistence type="predicted"/>
<sequence>MHRAFQLPRRKIKITTKDEPAPAPDPRPEDAPIDYDAVISPDIGPFPWTPAINEEELYDIHRTFVTGDGSERAEEALKAADEARFRISHNAIEATGIEPTIEVLAESISLQTKKGGTDGEEERITGDEYPQNKVDDFFARISTSPELVMEVVKYMDPKSLLKLYCIHKHVNGILNGHLSHCLRICSLHQAPSSAFIYPFTLYANLCIQDPVGRAHPSRPGEVRMVPSLKWLQMVVHREKTVGDILACMARQGHRMPTGMRMSLMKMWLVMDIATSARRVQIMHSEYFDAMDLYHIQMFVVKLDMRFNDPIDGPGEDHLRKLMLGQKGLTPLCRMLKRIEFTDMCEVVRAAVRYDWVVKPEHRLLPMFGIPPEEIGVGHLEGWGKGRIHLLRPDELVVREAVRRKLDLKNHIMGMMLWGYVDSVTGMDTLPTEEEKWMEDDGASERPEHPWKQDLEWLEQEEKVFEESEELKESNDWGYRMMKEAMRAEERKQARMAMKREEERIAEGGV</sequence>
<dbReference type="AlphaFoldDB" id="A0A1E1K858"/>
<evidence type="ECO:0008006" key="4">
    <source>
        <dbReference type="Google" id="ProtNLM"/>
    </source>
</evidence>
<evidence type="ECO:0000313" key="2">
    <source>
        <dbReference type="EMBL" id="CZS94171.1"/>
    </source>
</evidence>
<dbReference type="EMBL" id="FJUX01000017">
    <property type="protein sequence ID" value="CZS94171.1"/>
    <property type="molecule type" value="Genomic_DNA"/>
</dbReference>
<feature type="compositionally biased region" description="Basic residues" evidence="1">
    <location>
        <begin position="1"/>
        <end position="14"/>
    </location>
</feature>